<dbReference type="EMBL" id="AP023354">
    <property type="protein sequence ID" value="BCJ31912.1"/>
    <property type="molecule type" value="Genomic_DNA"/>
</dbReference>
<keyword evidence="2" id="KW-1185">Reference proteome</keyword>
<accession>A0A810LBG9</accession>
<dbReference type="Proteomes" id="UP000680750">
    <property type="component" value="Chromosome"/>
</dbReference>
<dbReference type="InterPro" id="IPR025460">
    <property type="entry name" value="DUF4280"/>
</dbReference>
<gene>
    <name evidence="1" type="ORF">Asera_60200</name>
</gene>
<organism evidence="1 2">
    <name type="scientific">Actinocatenispora sera</name>
    <dbReference type="NCBI Taxonomy" id="390989"/>
    <lineage>
        <taxon>Bacteria</taxon>
        <taxon>Bacillati</taxon>
        <taxon>Actinomycetota</taxon>
        <taxon>Actinomycetes</taxon>
        <taxon>Micromonosporales</taxon>
        <taxon>Micromonosporaceae</taxon>
        <taxon>Actinocatenispora</taxon>
    </lineage>
</organism>
<name>A0A810LBG9_9ACTN</name>
<dbReference type="OrthoDB" id="4825649at2"/>
<evidence type="ECO:0000313" key="2">
    <source>
        <dbReference type="Proteomes" id="UP000680750"/>
    </source>
</evidence>
<evidence type="ECO:0000313" key="1">
    <source>
        <dbReference type="EMBL" id="BCJ31912.1"/>
    </source>
</evidence>
<dbReference type="AlphaFoldDB" id="A0A810LBG9"/>
<evidence type="ECO:0008006" key="3">
    <source>
        <dbReference type="Google" id="ProtNLM"/>
    </source>
</evidence>
<dbReference type="RefSeq" id="WP_030449749.1">
    <property type="nucleotide sequence ID" value="NZ_AP023354.1"/>
</dbReference>
<dbReference type="KEGG" id="aser:Asera_60200"/>
<proteinExistence type="predicted"/>
<dbReference type="Pfam" id="PF14107">
    <property type="entry name" value="DUF4280"/>
    <property type="match status" value="1"/>
</dbReference>
<protein>
    <recommendedName>
        <fullName evidence="3">DUF4280 domain-containing protein</fullName>
    </recommendedName>
</protein>
<reference evidence="1" key="1">
    <citation type="submission" date="2020-08" db="EMBL/GenBank/DDBJ databases">
        <title>Whole genome shotgun sequence of Actinocatenispora sera NBRC 101916.</title>
        <authorList>
            <person name="Komaki H."/>
            <person name="Tamura T."/>
        </authorList>
    </citation>
    <scope>NUCLEOTIDE SEQUENCE</scope>
    <source>
        <strain evidence="1">NBRC 101916</strain>
    </source>
</reference>
<sequence length="129" mass="12486">MPAPLIVSGATLACSMGSAPGALTIPPDEQVTIAGAAAATVANTAAVTNVPSFGLCRSLGNPEVSSATSAAQGVLTPQPCLPKIVGPWLPGTAAVLIGRIPAVSQTCTCACAYGGMVSVSRPGQEGVLG</sequence>